<dbReference type="InterPro" id="IPR020568">
    <property type="entry name" value="Ribosomal_Su5_D2-typ_SF"/>
</dbReference>
<dbReference type="GO" id="GO:0140664">
    <property type="term" value="F:ATP-dependent DNA damage sensor activity"/>
    <property type="evidence" value="ECO:0007669"/>
    <property type="project" value="InterPro"/>
</dbReference>
<dbReference type="SUPFAM" id="SSF54211">
    <property type="entry name" value="Ribosomal protein S5 domain 2-like"/>
    <property type="match status" value="1"/>
</dbReference>
<comment type="domain">
    <text evidence="11">The middle region has homology to RecA with ATPase motifs including the RadA KNRFG motif, while the C-terminus is homologous to Lon protease.</text>
</comment>
<dbReference type="SUPFAM" id="SSF52540">
    <property type="entry name" value="P-loop containing nucleoside triphosphate hydrolases"/>
    <property type="match status" value="1"/>
</dbReference>
<keyword evidence="10 11" id="KW-0234">DNA repair</keyword>
<dbReference type="GO" id="GO:0016787">
    <property type="term" value="F:hydrolase activity"/>
    <property type="evidence" value="ECO:0007669"/>
    <property type="project" value="UniProtKB-KW"/>
</dbReference>
<dbReference type="InterPro" id="IPR014721">
    <property type="entry name" value="Ribsml_uS5_D2-typ_fold_subgr"/>
</dbReference>
<keyword evidence="8 11" id="KW-0346">Stress response</keyword>
<sequence length="442" mass="45972">MSVWECTNCGQTASKWYGRCPACGAFNTFEQQPEKRRSRGRSSQATPLDAVAAEALPRLSTGIPGCDRVLGGGLVPGSLVLLAGEPGVGKSTLLLQMARSIAGAGKVLYASAEESATQVALRARRLSCQHPQVLLLAESTVEAVLEVASQLKPALLVVDSVQAMRSEAVPSIPGSVTQVREVAARVAEAVKTGGPPAIMVGHVTKDGTVAGPKSLEHLVDVVLEFSGNTAHAHRLLRATKNRFGPALELALFSMGERGLEEITNPSQALLSDRVSGAPGSSVAVVLEGLSPLLVEIQALVSRSPLLNPRRVAQGFDAGRLSLLLAVVEKRAGVKLADRDVFVNVAGGLEVVEPAADLAVVAAVLSSLTDVPLPEDAVFFGEVGLLGEVRAVGRSDARLREAAALGFRRAFTAKSASLEASPPVSVTGLADIGSLARQLKLLH</sequence>
<keyword evidence="6 13" id="KW-0862">Zinc</keyword>
<keyword evidence="4 13" id="KW-0863">Zinc-finger</keyword>
<organism evidence="15">
    <name type="scientific">Thermoanaerobaculum aquaticum</name>
    <dbReference type="NCBI Taxonomy" id="1312852"/>
    <lineage>
        <taxon>Bacteria</taxon>
        <taxon>Pseudomonadati</taxon>
        <taxon>Acidobacteriota</taxon>
        <taxon>Thermoanaerobaculia</taxon>
        <taxon>Thermoanaerobaculales</taxon>
        <taxon>Thermoanaerobaculaceae</taxon>
        <taxon>Thermoanaerobaculum</taxon>
    </lineage>
</organism>
<evidence type="ECO:0000313" key="15">
    <source>
        <dbReference type="EMBL" id="HET47050.1"/>
    </source>
</evidence>
<evidence type="ECO:0000256" key="9">
    <source>
        <dbReference type="ARBA" id="ARBA00023125"/>
    </source>
</evidence>
<feature type="binding site" evidence="11">
    <location>
        <begin position="84"/>
        <end position="91"/>
    </location>
    <ligand>
        <name>ATP</name>
        <dbReference type="ChEBI" id="CHEBI:30616"/>
    </ligand>
</feature>
<gene>
    <name evidence="11 15" type="primary">radA</name>
    <name evidence="15" type="ORF">ENQ31_02660</name>
</gene>
<dbReference type="Pfam" id="PF13481">
    <property type="entry name" value="AAA_25"/>
    <property type="match status" value="1"/>
</dbReference>
<evidence type="ECO:0000256" key="13">
    <source>
        <dbReference type="RuleBase" id="RU003555"/>
    </source>
</evidence>
<dbReference type="AlphaFoldDB" id="A0A7C2SGL9"/>
<keyword evidence="3 11" id="KW-0227">DNA damage</keyword>
<reference evidence="15" key="1">
    <citation type="journal article" date="2020" name="mSystems">
        <title>Genome- and Community-Level Interaction Insights into Carbon Utilization and Element Cycling Functions of Hydrothermarchaeota in Hydrothermal Sediment.</title>
        <authorList>
            <person name="Zhou Z."/>
            <person name="Liu Y."/>
            <person name="Xu W."/>
            <person name="Pan J."/>
            <person name="Luo Z.H."/>
            <person name="Li M."/>
        </authorList>
    </citation>
    <scope>NUCLEOTIDE SEQUENCE [LARGE SCALE GENOMIC DNA]</scope>
    <source>
        <strain evidence="15">SpSt-299</strain>
    </source>
</reference>
<evidence type="ECO:0000256" key="5">
    <source>
        <dbReference type="ARBA" id="ARBA00022801"/>
    </source>
</evidence>
<dbReference type="InterPro" id="IPR027417">
    <property type="entry name" value="P-loop_NTPase"/>
</dbReference>
<dbReference type="SMART" id="SM00382">
    <property type="entry name" value="AAA"/>
    <property type="match status" value="1"/>
</dbReference>
<evidence type="ECO:0000256" key="3">
    <source>
        <dbReference type="ARBA" id="ARBA00022763"/>
    </source>
</evidence>
<evidence type="ECO:0000256" key="4">
    <source>
        <dbReference type="ARBA" id="ARBA00022771"/>
    </source>
</evidence>
<evidence type="ECO:0000256" key="2">
    <source>
        <dbReference type="ARBA" id="ARBA00022741"/>
    </source>
</evidence>
<dbReference type="InterPro" id="IPR041166">
    <property type="entry name" value="Rubredoxin_2"/>
</dbReference>
<dbReference type="InterPro" id="IPR004504">
    <property type="entry name" value="DNA_repair_RadA"/>
</dbReference>
<dbReference type="GO" id="GO:0003684">
    <property type="term" value="F:damaged DNA binding"/>
    <property type="evidence" value="ECO:0007669"/>
    <property type="project" value="InterPro"/>
</dbReference>
<evidence type="ECO:0000256" key="12">
    <source>
        <dbReference type="NCBIfam" id="TIGR00416"/>
    </source>
</evidence>
<dbReference type="GO" id="GO:0005829">
    <property type="term" value="C:cytosol"/>
    <property type="evidence" value="ECO:0007669"/>
    <property type="project" value="TreeGrafter"/>
</dbReference>
<dbReference type="InterPro" id="IPR020588">
    <property type="entry name" value="RecA_ATP-bd"/>
</dbReference>
<feature type="domain" description="RecA family profile 1" evidence="14">
    <location>
        <begin position="55"/>
        <end position="203"/>
    </location>
</feature>
<evidence type="ECO:0000256" key="10">
    <source>
        <dbReference type="ARBA" id="ARBA00023204"/>
    </source>
</evidence>
<dbReference type="PRINTS" id="PR01874">
    <property type="entry name" value="DNAREPAIRADA"/>
</dbReference>
<dbReference type="Pfam" id="PF18073">
    <property type="entry name" value="Zn_ribbon_LapB"/>
    <property type="match status" value="1"/>
</dbReference>
<feature type="short sequence motif" description="RadA KNRFG motif" evidence="11">
    <location>
        <begin position="240"/>
        <end position="244"/>
    </location>
</feature>
<keyword evidence="9 11" id="KW-0238">DNA-binding</keyword>
<dbReference type="GO" id="GO:0000725">
    <property type="term" value="P:recombinational repair"/>
    <property type="evidence" value="ECO:0007669"/>
    <property type="project" value="UniProtKB-UniRule"/>
</dbReference>
<dbReference type="HAMAP" id="MF_01498">
    <property type="entry name" value="RadA_bact"/>
    <property type="match status" value="1"/>
</dbReference>
<comment type="function">
    <text evidence="13">DNA-dependent ATPase involved in processing of recombination intermediates, plays a role in repairing DNA breaks. Stimulates the branch migration of RecA-mediated strand transfer reactions, allowing the 3' invading strand to extend heteroduplex DNA faster. Binds ssDNA in the presence of ADP but not other nucleotides, has ATPase activity that is stimulated by ssDNA and various branched DNA structures, but inhibited by SSB. Does not have RecA's homology-searching function.</text>
</comment>
<keyword evidence="1 11" id="KW-0479">Metal-binding</keyword>
<dbReference type="GO" id="GO:0008270">
    <property type="term" value="F:zinc ion binding"/>
    <property type="evidence" value="ECO:0007669"/>
    <property type="project" value="UniProtKB-KW"/>
</dbReference>
<dbReference type="Gene3D" id="3.40.50.300">
    <property type="entry name" value="P-loop containing nucleotide triphosphate hydrolases"/>
    <property type="match status" value="1"/>
</dbReference>
<evidence type="ECO:0000256" key="7">
    <source>
        <dbReference type="ARBA" id="ARBA00022840"/>
    </source>
</evidence>
<comment type="function">
    <text evidence="11">Plays a role in repairing double-strand DNA breaks, probably involving stabilizing or processing branched DNA or blocked replication forks.</text>
</comment>
<comment type="similarity">
    <text evidence="11 13">Belongs to the RecA family. RadA subfamily.</text>
</comment>
<dbReference type="NCBIfam" id="TIGR00416">
    <property type="entry name" value="sms"/>
    <property type="match status" value="1"/>
</dbReference>
<feature type="region of interest" description="Lon-protease-like" evidence="11">
    <location>
        <begin position="339"/>
        <end position="442"/>
    </location>
</feature>
<comment type="caution">
    <text evidence="15">The sequence shown here is derived from an EMBL/GenBank/DDBJ whole genome shotgun (WGS) entry which is preliminary data.</text>
</comment>
<dbReference type="PANTHER" id="PTHR32472">
    <property type="entry name" value="DNA REPAIR PROTEIN RADA"/>
    <property type="match status" value="1"/>
</dbReference>
<evidence type="ECO:0000256" key="1">
    <source>
        <dbReference type="ARBA" id="ARBA00022723"/>
    </source>
</evidence>
<accession>A0A7C2SGL9</accession>
<dbReference type="GO" id="GO:0005524">
    <property type="term" value="F:ATP binding"/>
    <property type="evidence" value="ECO:0007669"/>
    <property type="project" value="UniProtKB-UniRule"/>
</dbReference>
<dbReference type="Gene3D" id="3.30.230.10">
    <property type="match status" value="1"/>
</dbReference>
<protein>
    <recommendedName>
        <fullName evidence="11 12">DNA repair protein RadA</fullName>
    </recommendedName>
</protein>
<evidence type="ECO:0000259" key="14">
    <source>
        <dbReference type="PROSITE" id="PS50162"/>
    </source>
</evidence>
<keyword evidence="5" id="KW-0378">Hydrolase</keyword>
<keyword evidence="7 11" id="KW-0067">ATP-binding</keyword>
<proteinExistence type="inferred from homology"/>
<evidence type="ECO:0000256" key="6">
    <source>
        <dbReference type="ARBA" id="ARBA00022833"/>
    </source>
</evidence>
<dbReference type="PROSITE" id="PS50162">
    <property type="entry name" value="RECA_2"/>
    <property type="match status" value="1"/>
</dbReference>
<evidence type="ECO:0000256" key="8">
    <source>
        <dbReference type="ARBA" id="ARBA00023016"/>
    </source>
</evidence>
<dbReference type="PANTHER" id="PTHR32472:SF10">
    <property type="entry name" value="DNA REPAIR PROTEIN RADA-LIKE PROTEIN"/>
    <property type="match status" value="1"/>
</dbReference>
<keyword evidence="2 11" id="KW-0547">Nucleotide-binding</keyword>
<evidence type="ECO:0000256" key="11">
    <source>
        <dbReference type="HAMAP-Rule" id="MF_01498"/>
    </source>
</evidence>
<name>A0A7C2SGL9_9BACT</name>
<dbReference type="InterPro" id="IPR003593">
    <property type="entry name" value="AAA+_ATPase"/>
</dbReference>
<dbReference type="EMBL" id="DSMR01000190">
    <property type="protein sequence ID" value="HET47050.1"/>
    <property type="molecule type" value="Genomic_DNA"/>
</dbReference>